<evidence type="ECO:0000256" key="5">
    <source>
        <dbReference type="SAM" id="Coils"/>
    </source>
</evidence>
<dbReference type="PROSITE" id="PS51900">
    <property type="entry name" value="CB"/>
    <property type="match status" value="1"/>
</dbReference>
<dbReference type="Gene3D" id="1.10.443.10">
    <property type="entry name" value="Intergrase catalytic core"/>
    <property type="match status" value="1"/>
</dbReference>
<dbReference type="Pfam" id="PF13102">
    <property type="entry name" value="Phage_int_SAM_5"/>
    <property type="match status" value="1"/>
</dbReference>
<sequence>MYLVAIKLHTTNLNITPMATITVLTKDKNKSKEQPLWVMLRHGRVEVPVSVGLSIDPKKLRNGVVVGSEATHVNKLVGDIKRDLQQAYDLLVEEAVIPITREMIRAKYELVKSTRLAQEAKLRFMSQVELSEKREKAKVAVLSVEDLQLQLEEDERKLEEKRNRLLQIKGQAHDAFLGLLDTQDYGKGFDVVKEATRQALQDNKKYDLDYSQATAVFDGDETQAKEFHEQVQADQKDLFVVYVQKFLQEQKQDHAQATVYTYQSVIRAVNDYNPGLRIQDVSRVVLYDFQDHLIRKGSLNSTIEKIMSQVKGIMNYFQFDLNLSLSYKQYKFKLPKLENDILYFSLKQLEEFVAFTPAYRVPKRYKNAGQPAWERMKDQMIFMCATGLRFSDIYGDFREYLRTHRDGSQTLELYPQKTHKKEVKVIIQVTPMVRAILDRHNWKFAVVKDWYFRQLLRDFCSMLPSCQEEVTLYEYAGTTKRAVLNEDGKKPKFWELLGTHTGRRTWINFAFQSGWALPQIMGQSGHTDMKTLSIYASKASVEHGVRPLNFFNQEL</sequence>
<feature type="domain" description="Core-binding (CB)" evidence="6">
    <location>
        <begin position="237"/>
        <end position="318"/>
    </location>
</feature>
<organism evidence="7 8">
    <name type="scientific">Hymenobacter volaticus</name>
    <dbReference type="NCBI Taxonomy" id="2932254"/>
    <lineage>
        <taxon>Bacteria</taxon>
        <taxon>Pseudomonadati</taxon>
        <taxon>Bacteroidota</taxon>
        <taxon>Cytophagia</taxon>
        <taxon>Cytophagales</taxon>
        <taxon>Hymenobacteraceae</taxon>
        <taxon>Hymenobacter</taxon>
    </lineage>
</organism>
<reference evidence="7" key="1">
    <citation type="submission" date="2022-04" db="EMBL/GenBank/DDBJ databases">
        <title>Hymenobacter sp. isolated from the air.</title>
        <authorList>
            <person name="Won M."/>
            <person name="Lee C.-M."/>
            <person name="Woen H.-Y."/>
            <person name="Kwon S.-W."/>
        </authorList>
    </citation>
    <scope>NUCLEOTIDE SEQUENCE</scope>
    <source>
        <strain evidence="7">5420S-77</strain>
    </source>
</reference>
<feature type="coiled-coil region" evidence="5">
    <location>
        <begin position="144"/>
        <end position="171"/>
    </location>
</feature>
<dbReference type="InterPro" id="IPR013762">
    <property type="entry name" value="Integrase-like_cat_sf"/>
</dbReference>
<evidence type="ECO:0000313" key="7">
    <source>
        <dbReference type="EMBL" id="UOQ64852.1"/>
    </source>
</evidence>
<evidence type="ECO:0000256" key="1">
    <source>
        <dbReference type="ARBA" id="ARBA00022908"/>
    </source>
</evidence>
<dbReference type="EMBL" id="CP095061">
    <property type="protein sequence ID" value="UOQ64852.1"/>
    <property type="molecule type" value="Genomic_DNA"/>
</dbReference>
<dbReference type="InterPro" id="IPR011010">
    <property type="entry name" value="DNA_brk_join_enz"/>
</dbReference>
<gene>
    <name evidence="7" type="ORF">MUN86_14915</name>
</gene>
<evidence type="ECO:0000256" key="2">
    <source>
        <dbReference type="ARBA" id="ARBA00023125"/>
    </source>
</evidence>
<proteinExistence type="predicted"/>
<dbReference type="Proteomes" id="UP000830401">
    <property type="component" value="Chromosome"/>
</dbReference>
<protein>
    <submittedName>
        <fullName evidence="7">Phage integrase SAM-like domain-containing protein</fullName>
    </submittedName>
</protein>
<dbReference type="InterPro" id="IPR044068">
    <property type="entry name" value="CB"/>
</dbReference>
<keyword evidence="1" id="KW-0229">DNA integration</keyword>
<keyword evidence="8" id="KW-1185">Reference proteome</keyword>
<name>A0ABY4G225_9BACT</name>
<keyword evidence="2 4" id="KW-0238">DNA-binding</keyword>
<dbReference type="RefSeq" id="WP_245118858.1">
    <property type="nucleotide sequence ID" value="NZ_CP095061.1"/>
</dbReference>
<evidence type="ECO:0000313" key="8">
    <source>
        <dbReference type="Proteomes" id="UP000830401"/>
    </source>
</evidence>
<evidence type="ECO:0000256" key="3">
    <source>
        <dbReference type="ARBA" id="ARBA00023172"/>
    </source>
</evidence>
<keyword evidence="5" id="KW-0175">Coiled coil</keyword>
<dbReference type="SUPFAM" id="SSF56349">
    <property type="entry name" value="DNA breaking-rejoining enzymes"/>
    <property type="match status" value="1"/>
</dbReference>
<evidence type="ECO:0000259" key="6">
    <source>
        <dbReference type="PROSITE" id="PS51900"/>
    </source>
</evidence>
<evidence type="ECO:0000256" key="4">
    <source>
        <dbReference type="PROSITE-ProRule" id="PRU01248"/>
    </source>
</evidence>
<dbReference type="InterPro" id="IPR025269">
    <property type="entry name" value="SAM-like_dom"/>
</dbReference>
<dbReference type="InterPro" id="IPR010998">
    <property type="entry name" value="Integrase_recombinase_N"/>
</dbReference>
<accession>A0ABY4G225</accession>
<keyword evidence="3" id="KW-0233">DNA recombination</keyword>
<dbReference type="Gene3D" id="1.10.150.130">
    <property type="match status" value="1"/>
</dbReference>